<feature type="repeat" description="WD" evidence="3">
    <location>
        <begin position="73"/>
        <end position="99"/>
    </location>
</feature>
<dbReference type="Ensembl" id="ENSCPBT00000018883.1">
    <property type="protein sequence ID" value="ENSCPBP00000015965.1"/>
    <property type="gene ID" value="ENSCPBG00000011770.1"/>
</dbReference>
<accession>A0A8C3HCH3</accession>
<dbReference type="InterPro" id="IPR015943">
    <property type="entry name" value="WD40/YVTN_repeat-like_dom_sf"/>
</dbReference>
<organism evidence="4 5">
    <name type="scientific">Chrysemys picta bellii</name>
    <name type="common">Western painted turtle</name>
    <name type="synonym">Emys bellii</name>
    <dbReference type="NCBI Taxonomy" id="8478"/>
    <lineage>
        <taxon>Eukaryota</taxon>
        <taxon>Metazoa</taxon>
        <taxon>Chordata</taxon>
        <taxon>Craniata</taxon>
        <taxon>Vertebrata</taxon>
        <taxon>Euteleostomi</taxon>
        <taxon>Archelosauria</taxon>
        <taxon>Testudinata</taxon>
        <taxon>Testudines</taxon>
        <taxon>Cryptodira</taxon>
        <taxon>Durocryptodira</taxon>
        <taxon>Testudinoidea</taxon>
        <taxon>Emydidae</taxon>
        <taxon>Chrysemys</taxon>
    </lineage>
</organism>
<protein>
    <recommendedName>
        <fullName evidence="6">Sperm-associated antigen 16 protein</fullName>
    </recommendedName>
</protein>
<evidence type="ECO:0000256" key="3">
    <source>
        <dbReference type="PROSITE-ProRule" id="PRU00221"/>
    </source>
</evidence>
<sequence length="299" mass="33077">FTPSLHLLTTTRSYPSWDSSFHHIFSILYSKCNSRCPSCTSIEKKRWFAEGLKVIFPSIFPNDPSLFFFPGNSGTKLVTSSGDTTVRIWDFTKGECILTLEGHSRAVWDCSLHSCGDFVASASMDNTSKIWDINSERCRYTMRGHKDSVNSIEFLPFSNTILTSSADKTLSLWDARTGLCAQTFYGHLHSCNHATFNMKGDTIVSCDSYGVMKFWDVRRVTPMVSIDAGPHPGNQVVFDPSGHVVALASNDGTVKTLELNSGQLSSLVGHEDEVQSVVFDHKAEHLLSGGSDGTVRLWS</sequence>
<dbReference type="PANTHER" id="PTHR14604">
    <property type="entry name" value="WD40 REPEAT PF20"/>
    <property type="match status" value="1"/>
</dbReference>
<dbReference type="FunFam" id="2.130.10.10:FF:000787">
    <property type="entry name" value="sperm-associated antigen 16 protein"/>
    <property type="match status" value="1"/>
</dbReference>
<dbReference type="CDD" id="cd00200">
    <property type="entry name" value="WD40"/>
    <property type="match status" value="1"/>
</dbReference>
<dbReference type="PROSITE" id="PS00678">
    <property type="entry name" value="WD_REPEATS_1"/>
    <property type="match status" value="2"/>
</dbReference>
<evidence type="ECO:0000256" key="2">
    <source>
        <dbReference type="ARBA" id="ARBA00022737"/>
    </source>
</evidence>
<dbReference type="SMART" id="SM00320">
    <property type="entry name" value="WD40"/>
    <property type="match status" value="6"/>
</dbReference>
<evidence type="ECO:0000313" key="4">
    <source>
        <dbReference type="Ensembl" id="ENSCPBP00000015965.1"/>
    </source>
</evidence>
<dbReference type="Pfam" id="PF00400">
    <property type="entry name" value="WD40"/>
    <property type="match status" value="5"/>
</dbReference>
<reference evidence="4" key="1">
    <citation type="submission" date="2025-08" db="UniProtKB">
        <authorList>
            <consortium name="Ensembl"/>
        </authorList>
    </citation>
    <scope>IDENTIFICATION</scope>
</reference>
<evidence type="ECO:0008006" key="6">
    <source>
        <dbReference type="Google" id="ProtNLM"/>
    </source>
</evidence>
<proteinExistence type="predicted"/>
<keyword evidence="5" id="KW-1185">Reference proteome</keyword>
<feature type="repeat" description="WD" evidence="3">
    <location>
        <begin position="142"/>
        <end position="183"/>
    </location>
</feature>
<dbReference type="OMA" id="FTKGECI"/>
<dbReference type="Proteomes" id="UP000694380">
    <property type="component" value="Unplaced"/>
</dbReference>
<evidence type="ECO:0000313" key="5">
    <source>
        <dbReference type="Proteomes" id="UP000694380"/>
    </source>
</evidence>
<dbReference type="GO" id="GO:1990716">
    <property type="term" value="C:axonemal central apparatus"/>
    <property type="evidence" value="ECO:0007669"/>
    <property type="project" value="TreeGrafter"/>
</dbReference>
<dbReference type="GeneTree" id="ENSGT00940000155053"/>
<name>A0A8C3HCH3_CHRPI</name>
<dbReference type="AlphaFoldDB" id="A0A8C3HCH3"/>
<feature type="repeat" description="WD" evidence="3">
    <location>
        <begin position="267"/>
        <end position="299"/>
    </location>
</feature>
<dbReference type="PROSITE" id="PS50082">
    <property type="entry name" value="WD_REPEATS_2"/>
    <property type="match status" value="4"/>
</dbReference>
<dbReference type="GO" id="GO:0035082">
    <property type="term" value="P:axoneme assembly"/>
    <property type="evidence" value="ECO:0007669"/>
    <property type="project" value="TreeGrafter"/>
</dbReference>
<feature type="repeat" description="WD" evidence="3">
    <location>
        <begin position="100"/>
        <end position="141"/>
    </location>
</feature>
<dbReference type="InterPro" id="IPR019775">
    <property type="entry name" value="WD40_repeat_CS"/>
</dbReference>
<evidence type="ECO:0000256" key="1">
    <source>
        <dbReference type="ARBA" id="ARBA00022574"/>
    </source>
</evidence>
<dbReference type="PRINTS" id="PR00320">
    <property type="entry name" value="GPROTEINBRPT"/>
</dbReference>
<dbReference type="InterPro" id="IPR020472">
    <property type="entry name" value="WD40_PAC1"/>
</dbReference>
<reference evidence="4" key="2">
    <citation type="submission" date="2025-09" db="UniProtKB">
        <authorList>
            <consortium name="Ensembl"/>
        </authorList>
    </citation>
    <scope>IDENTIFICATION</scope>
</reference>
<dbReference type="InterPro" id="IPR050995">
    <property type="entry name" value="WD-F-box_domain-protein"/>
</dbReference>
<dbReference type="PROSITE" id="PS50294">
    <property type="entry name" value="WD_REPEATS_REGION"/>
    <property type="match status" value="3"/>
</dbReference>
<dbReference type="InterPro" id="IPR036322">
    <property type="entry name" value="WD40_repeat_dom_sf"/>
</dbReference>
<dbReference type="InterPro" id="IPR001680">
    <property type="entry name" value="WD40_rpt"/>
</dbReference>
<keyword evidence="1 3" id="KW-0853">WD repeat</keyword>
<dbReference type="PANTHER" id="PTHR14604:SF3">
    <property type="entry name" value="SPERM-ASSOCIATED ANTIGEN 16 PROTEIN"/>
    <property type="match status" value="1"/>
</dbReference>
<dbReference type="Gene3D" id="2.130.10.10">
    <property type="entry name" value="YVTN repeat-like/Quinoprotein amine dehydrogenase"/>
    <property type="match status" value="2"/>
</dbReference>
<keyword evidence="2" id="KW-0677">Repeat</keyword>
<dbReference type="SUPFAM" id="SSF50978">
    <property type="entry name" value="WD40 repeat-like"/>
    <property type="match status" value="1"/>
</dbReference>